<feature type="transmembrane region" description="Helical" evidence="1">
    <location>
        <begin position="93"/>
        <end position="114"/>
    </location>
</feature>
<keyword evidence="1" id="KW-0812">Transmembrane</keyword>
<accession>A0ABS5UR83</accession>
<feature type="transmembrane region" description="Helical" evidence="1">
    <location>
        <begin position="55"/>
        <end position="73"/>
    </location>
</feature>
<evidence type="ECO:0000313" key="3">
    <source>
        <dbReference type="Proteomes" id="UP000773064"/>
    </source>
</evidence>
<feature type="transmembrane region" description="Helical" evidence="1">
    <location>
        <begin position="165"/>
        <end position="190"/>
    </location>
</feature>
<name>A0ABS5UR83_9BIFI</name>
<keyword evidence="1" id="KW-0472">Membrane</keyword>
<feature type="transmembrane region" description="Helical" evidence="1">
    <location>
        <begin position="202"/>
        <end position="226"/>
    </location>
</feature>
<dbReference type="EMBL" id="JAFEJS010000010">
    <property type="protein sequence ID" value="MBT1173467.1"/>
    <property type="molecule type" value="Genomic_DNA"/>
</dbReference>
<dbReference type="RefSeq" id="WP_214358761.1">
    <property type="nucleotide sequence ID" value="NZ_JAFEJS010000010.1"/>
</dbReference>
<feature type="transmembrane region" description="Helical" evidence="1">
    <location>
        <begin position="121"/>
        <end position="145"/>
    </location>
</feature>
<gene>
    <name evidence="2" type="ORF">JS528_08945</name>
</gene>
<reference evidence="2 3" key="1">
    <citation type="journal article" date="2021" name="Environ. Microbiol.">
        <title>Genetic insights into the dark matter of the mammalian gut microbiota through targeted genome reconstruction.</title>
        <authorList>
            <person name="Lugli G.A."/>
            <person name="Alessandri G."/>
            <person name="Milani C."/>
            <person name="Viappiani A."/>
            <person name="Fontana F."/>
            <person name="Tarracchini C."/>
            <person name="Mancabelli L."/>
            <person name="Argentini C."/>
            <person name="Ruiz L."/>
            <person name="Margolles A."/>
            <person name="van Sinderen D."/>
            <person name="Turroni F."/>
            <person name="Ventura M."/>
        </authorList>
    </citation>
    <scope>NUCLEOTIDE SEQUENCE [LARGE SCALE GENOMIC DNA]</scope>
    <source>
        <strain evidence="2 3">MA2</strain>
    </source>
</reference>
<proteinExistence type="predicted"/>
<organism evidence="2 3">
    <name type="scientific">Bifidobacterium santillanense</name>
    <dbReference type="NCBI Taxonomy" id="2809028"/>
    <lineage>
        <taxon>Bacteria</taxon>
        <taxon>Bacillati</taxon>
        <taxon>Actinomycetota</taxon>
        <taxon>Actinomycetes</taxon>
        <taxon>Bifidobacteriales</taxon>
        <taxon>Bifidobacteriaceae</taxon>
        <taxon>Bifidobacterium</taxon>
    </lineage>
</organism>
<comment type="caution">
    <text evidence="2">The sequence shown here is derived from an EMBL/GenBank/DDBJ whole genome shotgun (WGS) entry which is preliminary data.</text>
</comment>
<protein>
    <recommendedName>
        <fullName evidence="4">Teichoic acid transporter</fullName>
    </recommendedName>
</protein>
<keyword evidence="1" id="KW-1133">Transmembrane helix</keyword>
<evidence type="ECO:0000313" key="2">
    <source>
        <dbReference type="EMBL" id="MBT1173467.1"/>
    </source>
</evidence>
<evidence type="ECO:0008006" key="4">
    <source>
        <dbReference type="Google" id="ProtNLM"/>
    </source>
</evidence>
<evidence type="ECO:0000256" key="1">
    <source>
        <dbReference type="SAM" id="Phobius"/>
    </source>
</evidence>
<sequence>MRDATAQAGDDNEAVEIVGDKVEMVEVSKHPDPTIPVTDLSLADIERRRSHPVQWAAYAIAVLVAIIAPYWLGRMLAVRNTAWLTDKLNVFTPQGMAFLAWTVTLVTIACLGLAIVDSGRWLWRIIFAFALAGEQLAAGVSLLKFDFWYSTYVVYGDSAAVANAANLGIIAAGFGVAVFAVIWVGLLVVIRKDSPLNVLTRSWASFILFFAIEVIALLVVMFGGLLTTV</sequence>
<dbReference type="Proteomes" id="UP000773064">
    <property type="component" value="Unassembled WGS sequence"/>
</dbReference>
<keyword evidence="3" id="KW-1185">Reference proteome</keyword>